<evidence type="ECO:0000313" key="3">
    <source>
        <dbReference type="EMBL" id="QDU93791.1"/>
    </source>
</evidence>
<gene>
    <name evidence="3" type="ORF">Pla8534_15740</name>
</gene>
<dbReference type="PANTHER" id="PTHR39962:SF1">
    <property type="entry name" value="LPXI FAMILY PROTEIN"/>
    <property type="match status" value="1"/>
</dbReference>
<name>A0A518DPM5_9BACT</name>
<dbReference type="InterPro" id="IPR010415">
    <property type="entry name" value="LpxI_C"/>
</dbReference>
<sequence length="299" mass="32636">MLDPTAEKIGLIAGWGRYPLVLAAALKQQQRQVYCIGITGHADPQLAEICDDFTFKGVAKLGGCIRYFQRNNVHLATMAGKIHKTLMFQRYSWLRHLPDWRCVQTFYPHFVTLSKDRADDTLLTAVIDAYASDGITLAPATDFAPELLVKPGKLTSRRLSRSQEKDIEFGWRLAKEMGRLDIGQTVAVKGQAVLAIEAVEGTDACIRRAGELCPKGDFTVVKVAKPEQDMRFDVPTIGLGTLDSLLAAGATVLAVEAGRTIIIDEQAMIQAADRHGIAIVACEEPFALPAARDDGQEAA</sequence>
<evidence type="ECO:0000259" key="1">
    <source>
        <dbReference type="Pfam" id="PF06230"/>
    </source>
</evidence>
<protein>
    <recommendedName>
        <fullName evidence="5">UDP-2,3-diacylglucosamine pyrophosphatase LpxI</fullName>
    </recommendedName>
</protein>
<accession>A0A518DPM5</accession>
<proteinExistence type="predicted"/>
<evidence type="ECO:0000313" key="4">
    <source>
        <dbReference type="Proteomes" id="UP000317648"/>
    </source>
</evidence>
<dbReference type="InterPro" id="IPR053174">
    <property type="entry name" value="LpxI"/>
</dbReference>
<dbReference type="RefSeq" id="WP_231756550.1">
    <property type="nucleotide sequence ID" value="NZ_CP036433.1"/>
</dbReference>
<dbReference type="Pfam" id="PF17930">
    <property type="entry name" value="LpxI_N"/>
    <property type="match status" value="1"/>
</dbReference>
<feature type="domain" description="LpxI C-terminal" evidence="1">
    <location>
        <begin position="151"/>
        <end position="280"/>
    </location>
</feature>
<evidence type="ECO:0008006" key="5">
    <source>
        <dbReference type="Google" id="ProtNLM"/>
    </source>
</evidence>
<evidence type="ECO:0000259" key="2">
    <source>
        <dbReference type="Pfam" id="PF17930"/>
    </source>
</evidence>
<dbReference type="KEGG" id="lcre:Pla8534_15740"/>
<dbReference type="EMBL" id="CP036433">
    <property type="protein sequence ID" value="QDU93791.1"/>
    <property type="molecule type" value="Genomic_DNA"/>
</dbReference>
<dbReference type="Gene3D" id="3.40.50.20">
    <property type="match status" value="1"/>
</dbReference>
<organism evidence="3 4">
    <name type="scientific">Lignipirellula cremea</name>
    <dbReference type="NCBI Taxonomy" id="2528010"/>
    <lineage>
        <taxon>Bacteria</taxon>
        <taxon>Pseudomonadati</taxon>
        <taxon>Planctomycetota</taxon>
        <taxon>Planctomycetia</taxon>
        <taxon>Pirellulales</taxon>
        <taxon>Pirellulaceae</taxon>
        <taxon>Lignipirellula</taxon>
    </lineage>
</organism>
<dbReference type="PANTHER" id="PTHR39962">
    <property type="entry name" value="BLL4848 PROTEIN"/>
    <property type="match status" value="1"/>
</dbReference>
<dbReference type="Gene3D" id="3.40.140.80">
    <property type="match status" value="1"/>
</dbReference>
<dbReference type="InterPro" id="IPR043167">
    <property type="entry name" value="LpxI_C_sf"/>
</dbReference>
<dbReference type="Proteomes" id="UP000317648">
    <property type="component" value="Chromosome"/>
</dbReference>
<feature type="domain" description="LpxI N-terminal" evidence="2">
    <location>
        <begin position="8"/>
        <end position="147"/>
    </location>
</feature>
<dbReference type="AlphaFoldDB" id="A0A518DPM5"/>
<keyword evidence="4" id="KW-1185">Reference proteome</keyword>
<dbReference type="Pfam" id="PF06230">
    <property type="entry name" value="LpxI_C"/>
    <property type="match status" value="1"/>
</dbReference>
<reference evidence="3 4" key="1">
    <citation type="submission" date="2019-02" db="EMBL/GenBank/DDBJ databases">
        <title>Deep-cultivation of Planctomycetes and their phenomic and genomic characterization uncovers novel biology.</title>
        <authorList>
            <person name="Wiegand S."/>
            <person name="Jogler M."/>
            <person name="Boedeker C."/>
            <person name="Pinto D."/>
            <person name="Vollmers J."/>
            <person name="Rivas-Marin E."/>
            <person name="Kohn T."/>
            <person name="Peeters S.H."/>
            <person name="Heuer A."/>
            <person name="Rast P."/>
            <person name="Oberbeckmann S."/>
            <person name="Bunk B."/>
            <person name="Jeske O."/>
            <person name="Meyerdierks A."/>
            <person name="Storesund J.E."/>
            <person name="Kallscheuer N."/>
            <person name="Luecker S."/>
            <person name="Lage O.M."/>
            <person name="Pohl T."/>
            <person name="Merkel B.J."/>
            <person name="Hornburger P."/>
            <person name="Mueller R.-W."/>
            <person name="Bruemmer F."/>
            <person name="Labrenz M."/>
            <person name="Spormann A.M."/>
            <person name="Op den Camp H."/>
            <person name="Overmann J."/>
            <person name="Amann R."/>
            <person name="Jetten M.S.M."/>
            <person name="Mascher T."/>
            <person name="Medema M.H."/>
            <person name="Devos D.P."/>
            <person name="Kaster A.-K."/>
            <person name="Ovreas L."/>
            <person name="Rohde M."/>
            <person name="Galperin M.Y."/>
            <person name="Jogler C."/>
        </authorList>
    </citation>
    <scope>NUCLEOTIDE SEQUENCE [LARGE SCALE GENOMIC DNA]</scope>
    <source>
        <strain evidence="3 4">Pla85_3_4</strain>
    </source>
</reference>
<dbReference type="InterPro" id="IPR041255">
    <property type="entry name" value="LpxI_N"/>
</dbReference>